<comment type="subcellular location">
    <subcellularLocation>
        <location evidence="1">Membrane</location>
    </subcellularLocation>
</comment>
<evidence type="ECO:0000256" key="4">
    <source>
        <dbReference type="ARBA" id="ARBA00023136"/>
    </source>
</evidence>
<sequence length="284" mass="33169">MKILLQLVGWLVFIGLWFLVETEWLNLVKAPFLRYLNSFAGFYFFFMGFSSLMQFLQYIYRRRKKLGAEQKDNIIAGSHNIYYLVMLLALFMTVLSLFGINLSSLLTSISIFAAALAILSKDYISNIISGMMIAFSNEVDLGDVVKIGEQKGKVMSLSLSKLVILNDDDDLIYIPNNTVFLSEIVNYTKRDIKKTSIEFEMDLQYVRRIPNLEQDLITAIANYHEWIQEDSFILKVEELKRDAVIFKFQYILKEPNRKLEQDIRRLMIRHIVHIVKEHQNKVTP</sequence>
<organism evidence="7 8">
    <name type="scientific">Saprospira grandis (strain Lewin)</name>
    <dbReference type="NCBI Taxonomy" id="984262"/>
    <lineage>
        <taxon>Bacteria</taxon>
        <taxon>Pseudomonadati</taxon>
        <taxon>Bacteroidota</taxon>
        <taxon>Saprospiria</taxon>
        <taxon>Saprospirales</taxon>
        <taxon>Saprospiraceae</taxon>
        <taxon>Saprospira</taxon>
    </lineage>
</organism>
<dbReference type="KEGG" id="sgn:SGRA_2876"/>
<keyword evidence="2 5" id="KW-0812">Transmembrane</keyword>
<evidence type="ECO:0000256" key="1">
    <source>
        <dbReference type="ARBA" id="ARBA00004370"/>
    </source>
</evidence>
<keyword evidence="3 5" id="KW-1133">Transmembrane helix</keyword>
<dbReference type="Gene3D" id="2.30.30.60">
    <property type="match status" value="1"/>
</dbReference>
<feature type="domain" description="Mechanosensitive ion channel MscS" evidence="6">
    <location>
        <begin position="122"/>
        <end position="189"/>
    </location>
</feature>
<keyword evidence="4 5" id="KW-0472">Membrane</keyword>
<accession>H6LAL1</accession>
<dbReference type="PANTHER" id="PTHR30566">
    <property type="entry name" value="YNAI-RELATED MECHANOSENSITIVE ION CHANNEL"/>
    <property type="match status" value="1"/>
</dbReference>
<gene>
    <name evidence="7" type="ordered locus">SGRA_2876</name>
</gene>
<name>H6LAL1_SAPGL</name>
<dbReference type="STRING" id="984262.SGRA_2876"/>
<dbReference type="InterPro" id="IPR010920">
    <property type="entry name" value="LSM_dom_sf"/>
</dbReference>
<dbReference type="PANTHER" id="PTHR30566:SF5">
    <property type="entry name" value="MECHANOSENSITIVE ION CHANNEL PROTEIN 1, MITOCHONDRIAL-RELATED"/>
    <property type="match status" value="1"/>
</dbReference>
<dbReference type="Proteomes" id="UP000007519">
    <property type="component" value="Chromosome"/>
</dbReference>
<dbReference type="EMBL" id="CP002831">
    <property type="protein sequence ID" value="AFC25604.1"/>
    <property type="molecule type" value="Genomic_DNA"/>
</dbReference>
<evidence type="ECO:0000313" key="7">
    <source>
        <dbReference type="EMBL" id="AFC25604.1"/>
    </source>
</evidence>
<proteinExistence type="predicted"/>
<evidence type="ECO:0000313" key="8">
    <source>
        <dbReference type="Proteomes" id="UP000007519"/>
    </source>
</evidence>
<feature type="transmembrane region" description="Helical" evidence="5">
    <location>
        <begin position="81"/>
        <end position="100"/>
    </location>
</feature>
<dbReference type="GO" id="GO:0016020">
    <property type="term" value="C:membrane"/>
    <property type="evidence" value="ECO:0007669"/>
    <property type="project" value="UniProtKB-SubCell"/>
</dbReference>
<keyword evidence="8" id="KW-1185">Reference proteome</keyword>
<dbReference type="AlphaFoldDB" id="H6LAL1"/>
<dbReference type="Pfam" id="PF00924">
    <property type="entry name" value="MS_channel_2nd"/>
    <property type="match status" value="1"/>
</dbReference>
<dbReference type="RefSeq" id="WP_015693207.1">
    <property type="nucleotide sequence ID" value="NC_016940.1"/>
</dbReference>
<dbReference type="InterPro" id="IPR006685">
    <property type="entry name" value="MscS_channel_2nd"/>
</dbReference>
<dbReference type="Gene3D" id="1.10.287.1260">
    <property type="match status" value="1"/>
</dbReference>
<dbReference type="SUPFAM" id="SSF50182">
    <property type="entry name" value="Sm-like ribonucleoproteins"/>
    <property type="match status" value="1"/>
</dbReference>
<dbReference type="InterPro" id="IPR023408">
    <property type="entry name" value="MscS_beta-dom_sf"/>
</dbReference>
<dbReference type="OrthoDB" id="1522493at2"/>
<evidence type="ECO:0000259" key="6">
    <source>
        <dbReference type="Pfam" id="PF00924"/>
    </source>
</evidence>
<evidence type="ECO:0000256" key="3">
    <source>
        <dbReference type="ARBA" id="ARBA00022989"/>
    </source>
</evidence>
<protein>
    <submittedName>
        <fullName evidence="7">Mscs mechanosensitive ion channel</fullName>
    </submittedName>
</protein>
<dbReference type="HOGENOM" id="CLU_952277_0_0_10"/>
<reference evidence="7 8" key="1">
    <citation type="journal article" date="2012" name="Stand. Genomic Sci.">
        <title>Complete genome sequencing and analysis of Saprospira grandis str. Lewin, a predatory marine bacterium.</title>
        <authorList>
            <person name="Saw J.H."/>
            <person name="Yuryev A."/>
            <person name="Kanbe M."/>
            <person name="Hou S."/>
            <person name="Young A.G."/>
            <person name="Aizawa S."/>
            <person name="Alam M."/>
        </authorList>
    </citation>
    <scope>NUCLEOTIDE SEQUENCE [LARGE SCALE GENOMIC DNA]</scope>
    <source>
        <strain evidence="7 8">Lewin</strain>
    </source>
</reference>
<feature type="transmembrane region" description="Helical" evidence="5">
    <location>
        <begin position="38"/>
        <end position="60"/>
    </location>
</feature>
<dbReference type="eggNOG" id="COG0668">
    <property type="taxonomic scope" value="Bacteria"/>
</dbReference>
<evidence type="ECO:0000256" key="2">
    <source>
        <dbReference type="ARBA" id="ARBA00022692"/>
    </source>
</evidence>
<dbReference type="GO" id="GO:0008381">
    <property type="term" value="F:mechanosensitive monoatomic ion channel activity"/>
    <property type="evidence" value="ECO:0007669"/>
    <property type="project" value="UniProtKB-ARBA"/>
</dbReference>
<evidence type="ECO:0000256" key="5">
    <source>
        <dbReference type="SAM" id="Phobius"/>
    </source>
</evidence>